<proteinExistence type="predicted"/>
<gene>
    <name evidence="2" type="ORF">FKZ61_22990</name>
</gene>
<evidence type="ECO:0000256" key="1">
    <source>
        <dbReference type="SAM" id="Phobius"/>
    </source>
</evidence>
<protein>
    <submittedName>
        <fullName evidence="2">Uncharacterized protein</fullName>
    </submittedName>
</protein>
<evidence type="ECO:0000313" key="3">
    <source>
        <dbReference type="Proteomes" id="UP000317371"/>
    </source>
</evidence>
<comment type="caution">
    <text evidence="2">The sequence shown here is derived from an EMBL/GenBank/DDBJ whole genome shotgun (WGS) entry which is preliminary data.</text>
</comment>
<sequence>MNQNHYPPGDGPLYGLIRFLAIVGILTIFLLGVYLGFLWAQSIRPMATGTVLQSAPAGLATPVVGEAR</sequence>
<keyword evidence="1" id="KW-0472">Membrane</keyword>
<dbReference type="Proteomes" id="UP000317371">
    <property type="component" value="Unassembled WGS sequence"/>
</dbReference>
<keyword evidence="1" id="KW-1133">Transmembrane helix</keyword>
<dbReference type="RefSeq" id="WP_141612527.1">
    <property type="nucleotide sequence ID" value="NZ_VIGC02000053.1"/>
</dbReference>
<dbReference type="EMBL" id="VIGC01000053">
    <property type="protein sequence ID" value="TQE93070.1"/>
    <property type="molecule type" value="Genomic_DNA"/>
</dbReference>
<dbReference type="InParanoid" id="A0A540V8I0"/>
<organism evidence="2 3">
    <name type="scientific">Litorilinea aerophila</name>
    <dbReference type="NCBI Taxonomy" id="1204385"/>
    <lineage>
        <taxon>Bacteria</taxon>
        <taxon>Bacillati</taxon>
        <taxon>Chloroflexota</taxon>
        <taxon>Caldilineae</taxon>
        <taxon>Caldilineales</taxon>
        <taxon>Caldilineaceae</taxon>
        <taxon>Litorilinea</taxon>
    </lineage>
</organism>
<dbReference type="AlphaFoldDB" id="A0A540V8I0"/>
<accession>A0A540V8I0</accession>
<keyword evidence="1" id="KW-0812">Transmembrane</keyword>
<evidence type="ECO:0000313" key="2">
    <source>
        <dbReference type="EMBL" id="TQE93070.1"/>
    </source>
</evidence>
<feature type="transmembrane region" description="Helical" evidence="1">
    <location>
        <begin position="16"/>
        <end position="40"/>
    </location>
</feature>
<reference evidence="2 3" key="1">
    <citation type="submission" date="2019-06" db="EMBL/GenBank/DDBJ databases">
        <title>Genome sequence of Litorilinea aerophila BAA-2444.</title>
        <authorList>
            <person name="Maclea K.S."/>
            <person name="Maurais E.G."/>
            <person name="Iannazzi L.C."/>
        </authorList>
    </citation>
    <scope>NUCLEOTIDE SEQUENCE [LARGE SCALE GENOMIC DNA]</scope>
    <source>
        <strain evidence="2 3">ATCC BAA-2444</strain>
    </source>
</reference>
<keyword evidence="3" id="KW-1185">Reference proteome</keyword>
<name>A0A540V8I0_9CHLR</name>